<keyword evidence="4" id="KW-0418">Kinase</keyword>
<gene>
    <name evidence="4" type="ORF">CH364_13110</name>
</gene>
<feature type="domain" description="Signal transduction histidine kinase internal region" evidence="2">
    <location>
        <begin position="452"/>
        <end position="529"/>
    </location>
</feature>
<feature type="domain" description="7TM-DISM receptor extracellular" evidence="3">
    <location>
        <begin position="219"/>
        <end position="415"/>
    </location>
</feature>
<evidence type="ECO:0000259" key="2">
    <source>
        <dbReference type="Pfam" id="PF06580"/>
    </source>
</evidence>
<proteinExistence type="predicted"/>
<keyword evidence="1" id="KW-0472">Membrane</keyword>
<keyword evidence="1" id="KW-1133">Transmembrane helix</keyword>
<dbReference type="InterPro" id="IPR008979">
    <property type="entry name" value="Galactose-bd-like_sf"/>
</dbReference>
<feature type="transmembrane region" description="Helical" evidence="1">
    <location>
        <begin position="247"/>
        <end position="272"/>
    </location>
</feature>
<dbReference type="GO" id="GO:0000155">
    <property type="term" value="F:phosphorelay sensor kinase activity"/>
    <property type="evidence" value="ECO:0007669"/>
    <property type="project" value="InterPro"/>
</dbReference>
<feature type="transmembrane region" description="Helical" evidence="1">
    <location>
        <begin position="312"/>
        <end position="328"/>
    </location>
</feature>
<evidence type="ECO:0000313" key="5">
    <source>
        <dbReference type="Proteomes" id="UP000232145"/>
    </source>
</evidence>
<dbReference type="Proteomes" id="UP000232145">
    <property type="component" value="Unassembled WGS sequence"/>
</dbReference>
<feature type="transmembrane region" description="Helical" evidence="1">
    <location>
        <begin position="278"/>
        <end position="300"/>
    </location>
</feature>
<dbReference type="PROSITE" id="PS51257">
    <property type="entry name" value="PROKAR_LIPOPROTEIN"/>
    <property type="match status" value="1"/>
</dbReference>
<comment type="caution">
    <text evidence="4">The sequence shown here is derived from an EMBL/GenBank/DDBJ whole genome shotgun (WGS) entry which is preliminary data.</text>
</comment>
<feature type="transmembrane region" description="Helical" evidence="1">
    <location>
        <begin position="217"/>
        <end position="240"/>
    </location>
</feature>
<dbReference type="Pfam" id="PF06580">
    <property type="entry name" value="His_kinase"/>
    <property type="match status" value="1"/>
</dbReference>
<dbReference type="OrthoDB" id="9809348at2"/>
<keyword evidence="4" id="KW-0808">Transferase</keyword>
<dbReference type="SUPFAM" id="SSF49785">
    <property type="entry name" value="Galactose-binding domain-like"/>
    <property type="match status" value="1"/>
</dbReference>
<dbReference type="GO" id="GO:0016020">
    <property type="term" value="C:membrane"/>
    <property type="evidence" value="ECO:0007669"/>
    <property type="project" value="InterPro"/>
</dbReference>
<keyword evidence="5" id="KW-1185">Reference proteome</keyword>
<evidence type="ECO:0000313" key="4">
    <source>
        <dbReference type="EMBL" id="PJZ84314.1"/>
    </source>
</evidence>
<dbReference type="InterPro" id="IPR010559">
    <property type="entry name" value="Sig_transdc_His_kin_internal"/>
</dbReference>
<feature type="transmembrane region" description="Helical" evidence="1">
    <location>
        <begin position="368"/>
        <end position="385"/>
    </location>
</feature>
<dbReference type="Gene3D" id="2.60.120.260">
    <property type="entry name" value="Galactose-binding domain-like"/>
    <property type="match status" value="1"/>
</dbReference>
<dbReference type="PANTHER" id="PTHR34220:SF7">
    <property type="entry name" value="SENSOR HISTIDINE KINASE YPDA"/>
    <property type="match status" value="1"/>
</dbReference>
<feature type="transmembrane region" description="Helical" evidence="1">
    <location>
        <begin position="397"/>
        <end position="414"/>
    </location>
</feature>
<dbReference type="EMBL" id="NPDX01000003">
    <property type="protein sequence ID" value="PJZ84314.1"/>
    <property type="molecule type" value="Genomic_DNA"/>
</dbReference>
<name>A0A2N0AJ45_9LEPT</name>
<evidence type="ECO:0000259" key="3">
    <source>
        <dbReference type="Pfam" id="PF07695"/>
    </source>
</evidence>
<dbReference type="AlphaFoldDB" id="A0A2N0AJ45"/>
<dbReference type="Pfam" id="PF07695">
    <property type="entry name" value="7TMR-DISM_7TM"/>
    <property type="match status" value="1"/>
</dbReference>
<reference evidence="4 5" key="1">
    <citation type="submission" date="2017-07" db="EMBL/GenBank/DDBJ databases">
        <title>Leptospira spp. isolated from tropical soils.</title>
        <authorList>
            <person name="Thibeaux R."/>
            <person name="Iraola G."/>
            <person name="Ferres I."/>
            <person name="Bierque E."/>
            <person name="Girault D."/>
            <person name="Soupe-Gilbert M.-E."/>
            <person name="Picardeau M."/>
            <person name="Goarant C."/>
        </authorList>
    </citation>
    <scope>NUCLEOTIDE SEQUENCE [LARGE SCALE GENOMIC DNA]</scope>
    <source>
        <strain evidence="4 5">FH2-B-A1</strain>
    </source>
</reference>
<feature type="transmembrane region" description="Helical" evidence="1">
    <location>
        <begin position="340"/>
        <end position="361"/>
    </location>
</feature>
<dbReference type="InterPro" id="IPR050640">
    <property type="entry name" value="Bact_2-comp_sensor_kinase"/>
</dbReference>
<protein>
    <submittedName>
        <fullName evidence="4">Histidine kinase</fullName>
    </submittedName>
</protein>
<dbReference type="InterPro" id="IPR011623">
    <property type="entry name" value="7TMR_DISM_rcpt_extracell_dom1"/>
</dbReference>
<accession>A0A2N0AJ45</accession>
<organism evidence="4 5">
    <name type="scientific">Leptospira harrisiae</name>
    <dbReference type="NCBI Taxonomy" id="2023189"/>
    <lineage>
        <taxon>Bacteria</taxon>
        <taxon>Pseudomonadati</taxon>
        <taxon>Spirochaetota</taxon>
        <taxon>Spirochaetia</taxon>
        <taxon>Leptospirales</taxon>
        <taxon>Leptospiraceae</taxon>
        <taxon>Leptospira</taxon>
    </lineage>
</organism>
<keyword evidence="1" id="KW-0812">Transmembrane</keyword>
<dbReference type="RefSeq" id="WP_100744801.1">
    <property type="nucleotide sequence ID" value="NZ_NPDW01000002.1"/>
</dbReference>
<sequence>MKNKLPTSWISPSIFNCTISLFILFTLISCNSTPADESLPMVIEGKMDLHGIHLQKQMIIKLDGDWDFYYERLLRSEDFRKPDPFLKKDIITLPGFWNKIQREGKTYSAHNYATFRMQLTLPKSLKNSQISLYIPHAFSTYRMFINGNLISENGTVGISAKETKEYWLPKLAFFTPNSEDLEIIIHVANYKASNAGFRQSIELGLEETMIQIKQIRLALDIFLIASLFVISLYHFTLFLLRKNDLSLLYFSMYSFVSLVYKLTCGEFFLVIFFPELEWAWLIKIFFLSIYSTFPLLLCFIDKVFPDESNKRINYTFYFLFSIISLFVLDPNSNFIEETLIPAEIIMLLYCFYVFYILIAAVKHKRESSTGFLLGFLFLFFTVVNDMLFEKNIIKTEVYGPLGTFVLFFSQSFLLSKKNSKLYTTVEKQKQELEQTVTLKENIYRSNILSKRMELELYKKTIQPHFLMNSLSAIRYWVSESPEKSAQILDSLVGELRIILKVASKQLIPIKDEIDLCKYHIEVMKMRMEKDYRFRTFGINFSEEIPPLIFHTLIENAFTHEDSVKAKLSFLILKKNIKKEENLISVYCFIVYNHCKTKEPITSKNGSGTGLEYVRLRLEESYSGKWSLQHGKSKKGYRVLIKIQTN</sequence>
<dbReference type="PANTHER" id="PTHR34220">
    <property type="entry name" value="SENSOR HISTIDINE KINASE YPDA"/>
    <property type="match status" value="1"/>
</dbReference>
<evidence type="ECO:0000256" key="1">
    <source>
        <dbReference type="SAM" id="Phobius"/>
    </source>
</evidence>